<dbReference type="PANTHER" id="PTHR10443:SF12">
    <property type="entry name" value="DIPEPTIDASE"/>
    <property type="match status" value="1"/>
</dbReference>
<dbReference type="EMBL" id="NNRL01000167">
    <property type="protein sequence ID" value="OYR08385.1"/>
    <property type="molecule type" value="Genomic_DNA"/>
</dbReference>
<reference evidence="1 2" key="1">
    <citation type="submission" date="2017-07" db="EMBL/GenBank/DDBJ databases">
        <title>Phylogenetic study on the rhizospheric bacterium Ochrobactrum sp. A44.</title>
        <authorList>
            <person name="Krzyzanowska D.M."/>
            <person name="Ossowicki A."/>
            <person name="Rajewska M."/>
            <person name="Maciag T."/>
            <person name="Kaczynski Z."/>
            <person name="Czerwicka M."/>
            <person name="Jafra S."/>
        </authorList>
    </citation>
    <scope>NUCLEOTIDE SEQUENCE [LARGE SCALE GENOMIC DNA]</scope>
    <source>
        <strain evidence="1 2">OgA9a</strain>
    </source>
</reference>
<gene>
    <name evidence="1" type="ORF">CEV33_3358</name>
</gene>
<dbReference type="Proteomes" id="UP000216478">
    <property type="component" value="Unassembled WGS sequence"/>
</dbReference>
<dbReference type="PANTHER" id="PTHR10443">
    <property type="entry name" value="MICROSOMAL DIPEPTIDASE"/>
    <property type="match status" value="1"/>
</dbReference>
<name>A0A256F0L4_9HYPH</name>
<sequence length="320" mass="35612">MRNNLIVDVHCHSEQLLYPNTTPEDVGDLMRKSGLAITVQNIVPDGCLLHFENGKVVMEEPKNEHQIVDYTDKAFENLKWTINESDLQFIKSSSDILQISIVGKRGIIVGIEGADHLQKDLRQLAFDYQYRHLRQLGLVHYYPSELADNQTEPEKYGGLSTFGLSAVKLCNNLGIIIDLAHLSEKSMNDVLKETSAPVVCSHTSIREAGDDDARKLPSEIALKIANQGGLIGIWPNSILFPSIMDYAIGLKKAADLVGVNNIAIGTDRCGLQSNLFSDYTAFSELQNTLMHCGFTEKETDGILGLNYFRVFSEVENLKLQ</sequence>
<dbReference type="InterPro" id="IPR008257">
    <property type="entry name" value="Pept_M19"/>
</dbReference>
<dbReference type="SUPFAM" id="SSF51556">
    <property type="entry name" value="Metallo-dependent hydrolases"/>
    <property type="match status" value="1"/>
</dbReference>
<dbReference type="GO" id="GO:0006508">
    <property type="term" value="P:proteolysis"/>
    <property type="evidence" value="ECO:0007669"/>
    <property type="project" value="InterPro"/>
</dbReference>
<proteinExistence type="predicted"/>
<dbReference type="OrthoDB" id="9804920at2"/>
<protein>
    <submittedName>
        <fullName evidence="1">Membrane dipeptidase family protein</fullName>
    </submittedName>
</protein>
<accession>A0A256F0L4</accession>
<dbReference type="Pfam" id="PF01244">
    <property type="entry name" value="Peptidase_M19"/>
    <property type="match status" value="1"/>
</dbReference>
<dbReference type="PROSITE" id="PS51365">
    <property type="entry name" value="RENAL_DIPEPTIDASE_2"/>
    <property type="match status" value="1"/>
</dbReference>
<dbReference type="GO" id="GO:0070573">
    <property type="term" value="F:metallodipeptidase activity"/>
    <property type="evidence" value="ECO:0007669"/>
    <property type="project" value="InterPro"/>
</dbReference>
<keyword evidence="2" id="KW-1185">Reference proteome</keyword>
<comment type="caution">
    <text evidence="1">The sequence shown here is derived from an EMBL/GenBank/DDBJ whole genome shotgun (WGS) entry which is preliminary data.</text>
</comment>
<dbReference type="Gene3D" id="3.20.20.140">
    <property type="entry name" value="Metal-dependent hydrolases"/>
    <property type="match status" value="1"/>
</dbReference>
<dbReference type="RefSeq" id="WP_094542401.1">
    <property type="nucleotide sequence ID" value="NZ_JBHEER010000010.1"/>
</dbReference>
<dbReference type="InterPro" id="IPR032466">
    <property type="entry name" value="Metal_Hydrolase"/>
</dbReference>
<organism evidence="1 2">
    <name type="scientific">Brucella grignonensis</name>
    <dbReference type="NCBI Taxonomy" id="94627"/>
    <lineage>
        <taxon>Bacteria</taxon>
        <taxon>Pseudomonadati</taxon>
        <taxon>Pseudomonadota</taxon>
        <taxon>Alphaproteobacteria</taxon>
        <taxon>Hyphomicrobiales</taxon>
        <taxon>Brucellaceae</taxon>
        <taxon>Brucella/Ochrobactrum group</taxon>
        <taxon>Brucella</taxon>
    </lineage>
</organism>
<evidence type="ECO:0000313" key="1">
    <source>
        <dbReference type="EMBL" id="OYR08385.1"/>
    </source>
</evidence>
<evidence type="ECO:0000313" key="2">
    <source>
        <dbReference type="Proteomes" id="UP000216478"/>
    </source>
</evidence>
<dbReference type="AlphaFoldDB" id="A0A256F0L4"/>